<evidence type="ECO:0000313" key="2">
    <source>
        <dbReference type="EMBL" id="CAK9108266.1"/>
    </source>
</evidence>
<reference evidence="2 3" key="1">
    <citation type="submission" date="2024-02" db="EMBL/GenBank/DDBJ databases">
        <authorList>
            <person name="Chen Y."/>
            <person name="Shah S."/>
            <person name="Dougan E. K."/>
            <person name="Thang M."/>
            <person name="Chan C."/>
        </authorList>
    </citation>
    <scope>NUCLEOTIDE SEQUENCE [LARGE SCALE GENOMIC DNA]</scope>
</reference>
<comment type="caution">
    <text evidence="2">The sequence shown here is derived from an EMBL/GenBank/DDBJ whole genome shotgun (WGS) entry which is preliminary data.</text>
</comment>
<sequence length="120" mass="13442">MKSAGMLPDKFCRSGRPRKMKPEKLRVVLEERNPVLSDDEGSSDSGGPDTDLQIPAESIESDEELRMHLLGANSFFTQAVESNFCQSVQSLPTRWLPPGNIRMLFHQWGREGVSCFNCNA</sequence>
<protein>
    <submittedName>
        <fullName evidence="2">Uncharacterized protein</fullName>
    </submittedName>
</protein>
<feature type="region of interest" description="Disordered" evidence="1">
    <location>
        <begin position="1"/>
        <end position="54"/>
    </location>
</feature>
<evidence type="ECO:0000256" key="1">
    <source>
        <dbReference type="SAM" id="MobiDB-lite"/>
    </source>
</evidence>
<name>A0ABP0S7E6_9DINO</name>
<keyword evidence="3" id="KW-1185">Reference proteome</keyword>
<evidence type="ECO:0000313" key="3">
    <source>
        <dbReference type="Proteomes" id="UP001642484"/>
    </source>
</evidence>
<dbReference type="EMBL" id="CAXAMN010027084">
    <property type="protein sequence ID" value="CAK9108266.1"/>
    <property type="molecule type" value="Genomic_DNA"/>
</dbReference>
<accession>A0ABP0S7E6</accession>
<proteinExistence type="predicted"/>
<gene>
    <name evidence="2" type="ORF">CCMP2556_LOCUS50463</name>
</gene>
<dbReference type="Proteomes" id="UP001642484">
    <property type="component" value="Unassembled WGS sequence"/>
</dbReference>
<feature type="compositionally biased region" description="Basic and acidic residues" evidence="1">
    <location>
        <begin position="20"/>
        <end position="33"/>
    </location>
</feature>
<organism evidence="2 3">
    <name type="scientific">Durusdinium trenchii</name>
    <dbReference type="NCBI Taxonomy" id="1381693"/>
    <lineage>
        <taxon>Eukaryota</taxon>
        <taxon>Sar</taxon>
        <taxon>Alveolata</taxon>
        <taxon>Dinophyceae</taxon>
        <taxon>Suessiales</taxon>
        <taxon>Symbiodiniaceae</taxon>
        <taxon>Durusdinium</taxon>
    </lineage>
</organism>